<dbReference type="AlphaFoldDB" id="A0A194X220"/>
<dbReference type="RefSeq" id="XP_018068596.1">
    <property type="nucleotide sequence ID" value="XM_018215356.1"/>
</dbReference>
<sequence length="69" mass="7971">MPTRRTKLSEVKVEKARDDWWEGNHRGGCSFQMRLSKAPVPAPKMELEDIDDGVDVSRRDSAFTYDNPF</sequence>
<name>A0A194X220_MOLSC</name>
<dbReference type="EMBL" id="KQ947420">
    <property type="protein sequence ID" value="KUJ14241.1"/>
    <property type="molecule type" value="Genomic_DNA"/>
</dbReference>
<evidence type="ECO:0000313" key="2">
    <source>
        <dbReference type="Proteomes" id="UP000070700"/>
    </source>
</evidence>
<protein>
    <submittedName>
        <fullName evidence="1">Uncharacterized protein</fullName>
    </submittedName>
</protein>
<dbReference type="InParanoid" id="A0A194X220"/>
<evidence type="ECO:0000313" key="1">
    <source>
        <dbReference type="EMBL" id="KUJ14241.1"/>
    </source>
</evidence>
<accession>A0A194X220</accession>
<reference evidence="1 2" key="1">
    <citation type="submission" date="2015-10" db="EMBL/GenBank/DDBJ databases">
        <title>Full genome of DAOMC 229536 Phialocephala scopiformis, a fungal endophyte of spruce producing the potent anti-insectan compound rugulosin.</title>
        <authorList>
            <consortium name="DOE Joint Genome Institute"/>
            <person name="Walker A.K."/>
            <person name="Frasz S.L."/>
            <person name="Seifert K.A."/>
            <person name="Miller J.D."/>
            <person name="Mondo S.J."/>
            <person name="Labutti K."/>
            <person name="Lipzen A."/>
            <person name="Dockter R."/>
            <person name="Kennedy M."/>
            <person name="Grigoriev I.V."/>
            <person name="Spatafora J.W."/>
        </authorList>
    </citation>
    <scope>NUCLEOTIDE SEQUENCE [LARGE SCALE GENOMIC DNA]</scope>
    <source>
        <strain evidence="1 2">CBS 120377</strain>
    </source>
</reference>
<organism evidence="1 2">
    <name type="scientific">Mollisia scopiformis</name>
    <name type="common">Conifer needle endophyte fungus</name>
    <name type="synonym">Phialocephala scopiformis</name>
    <dbReference type="NCBI Taxonomy" id="149040"/>
    <lineage>
        <taxon>Eukaryota</taxon>
        <taxon>Fungi</taxon>
        <taxon>Dikarya</taxon>
        <taxon>Ascomycota</taxon>
        <taxon>Pezizomycotina</taxon>
        <taxon>Leotiomycetes</taxon>
        <taxon>Helotiales</taxon>
        <taxon>Mollisiaceae</taxon>
        <taxon>Mollisia</taxon>
    </lineage>
</organism>
<dbReference type="KEGG" id="psco:LY89DRAFT_686745"/>
<dbReference type="Proteomes" id="UP000070700">
    <property type="component" value="Unassembled WGS sequence"/>
</dbReference>
<dbReference type="GeneID" id="28825082"/>
<proteinExistence type="predicted"/>
<keyword evidence="2" id="KW-1185">Reference proteome</keyword>
<gene>
    <name evidence="1" type="ORF">LY89DRAFT_686745</name>
</gene>